<proteinExistence type="predicted"/>
<reference evidence="2 3" key="1">
    <citation type="submission" date="2016-01" db="EMBL/GenBank/DDBJ databases">
        <authorList>
            <person name="Oliw E.H."/>
        </authorList>
    </citation>
    <scope>NUCLEOTIDE SEQUENCE [LARGE SCALE GENOMIC DNA]</scope>
    <source>
        <strain evidence="2">LMG 22029</strain>
    </source>
</reference>
<dbReference type="GO" id="GO:0035438">
    <property type="term" value="F:cyclic-di-GMP binding"/>
    <property type="evidence" value="ECO:0007669"/>
    <property type="project" value="InterPro"/>
</dbReference>
<accession>A0A158I818</accession>
<evidence type="ECO:0000259" key="1">
    <source>
        <dbReference type="Pfam" id="PF07238"/>
    </source>
</evidence>
<dbReference type="EMBL" id="FCOC02000028">
    <property type="protein sequence ID" value="SAL52732.1"/>
    <property type="molecule type" value="Genomic_DNA"/>
</dbReference>
<gene>
    <name evidence="2" type="ORF">AWB64_05708</name>
</gene>
<dbReference type="RefSeq" id="WP_060858678.1">
    <property type="nucleotide sequence ID" value="NZ_FCOC02000028.1"/>
</dbReference>
<evidence type="ECO:0000313" key="3">
    <source>
        <dbReference type="Proteomes" id="UP000054893"/>
    </source>
</evidence>
<protein>
    <submittedName>
        <fullName evidence="2">Flagellar protein YcgR</fullName>
    </submittedName>
</protein>
<dbReference type="OrthoDB" id="9774747at2"/>
<dbReference type="Pfam" id="PF07238">
    <property type="entry name" value="PilZ"/>
    <property type="match status" value="1"/>
</dbReference>
<organism evidence="2 3">
    <name type="scientific">Caballeronia sordidicola</name>
    <name type="common">Burkholderia sordidicola</name>
    <dbReference type="NCBI Taxonomy" id="196367"/>
    <lineage>
        <taxon>Bacteria</taxon>
        <taxon>Pseudomonadati</taxon>
        <taxon>Pseudomonadota</taxon>
        <taxon>Betaproteobacteria</taxon>
        <taxon>Burkholderiales</taxon>
        <taxon>Burkholderiaceae</taxon>
        <taxon>Caballeronia</taxon>
    </lineage>
</organism>
<keyword evidence="2" id="KW-0966">Cell projection</keyword>
<dbReference type="Gene3D" id="2.40.10.220">
    <property type="entry name" value="predicted glycosyltransferase like domains"/>
    <property type="match status" value="1"/>
</dbReference>
<name>A0A158I818_CABSO</name>
<dbReference type="Proteomes" id="UP000054893">
    <property type="component" value="Unassembled WGS sequence"/>
</dbReference>
<keyword evidence="2" id="KW-0969">Cilium</keyword>
<dbReference type="SUPFAM" id="SSF141371">
    <property type="entry name" value="PilZ domain-like"/>
    <property type="match status" value="2"/>
</dbReference>
<dbReference type="InterPro" id="IPR009875">
    <property type="entry name" value="PilZ_domain"/>
</dbReference>
<evidence type="ECO:0000313" key="2">
    <source>
        <dbReference type="EMBL" id="SAL52732.1"/>
    </source>
</evidence>
<sequence length="297" mass="32065">MALVKIAAHELALDKPTGFRVYSAAGKLLLSEGHLLRSETQLERLLTNGAFREDNPRGANPDKSCTGHAALLSTASDTTPRANAASAVVTCFPVMPTSVEVFHLSPSGSADVSFRADYVGAVKDRALLVIAPDSAAMLQPGAELEAKVICGREVYSFHTRVAGRDTLFPGVISLDYPAEVRKRTIRQHLRLQTHMSARLIRNDVVATGFDAEVLNIGANGIGFFLPDTTLERGEHFKLALRLKVDRRNHALMLNCIARNVAPLKGGMKVGAEFGALTDDVRSVVQRHIFELATGASQ</sequence>
<keyword evidence="2" id="KW-0282">Flagellum</keyword>
<dbReference type="AlphaFoldDB" id="A0A158I818"/>
<feature type="domain" description="PilZ" evidence="1">
    <location>
        <begin position="186"/>
        <end position="290"/>
    </location>
</feature>